<organism evidence="1 2">
    <name type="scientific">Gossypium arboreum</name>
    <name type="common">Tree cotton</name>
    <name type="synonym">Gossypium nanking</name>
    <dbReference type="NCBI Taxonomy" id="29729"/>
    <lineage>
        <taxon>Eukaryota</taxon>
        <taxon>Viridiplantae</taxon>
        <taxon>Streptophyta</taxon>
        <taxon>Embryophyta</taxon>
        <taxon>Tracheophyta</taxon>
        <taxon>Spermatophyta</taxon>
        <taxon>Magnoliopsida</taxon>
        <taxon>eudicotyledons</taxon>
        <taxon>Gunneridae</taxon>
        <taxon>Pentapetalae</taxon>
        <taxon>rosids</taxon>
        <taxon>malvids</taxon>
        <taxon>Malvales</taxon>
        <taxon>Malvaceae</taxon>
        <taxon>Malvoideae</taxon>
        <taxon>Gossypium</taxon>
    </lineage>
</organism>
<keyword evidence="2" id="KW-1185">Reference proteome</keyword>
<accession>A0ABR0Q9P7</accession>
<gene>
    <name evidence="1" type="ORF">PVK06_011579</name>
</gene>
<dbReference type="Proteomes" id="UP001358586">
    <property type="component" value="Chromosome 4"/>
</dbReference>
<proteinExistence type="predicted"/>
<name>A0ABR0Q9P7_GOSAR</name>
<evidence type="ECO:0000313" key="2">
    <source>
        <dbReference type="Proteomes" id="UP001358586"/>
    </source>
</evidence>
<evidence type="ECO:0000313" key="1">
    <source>
        <dbReference type="EMBL" id="KAK5835865.1"/>
    </source>
</evidence>
<dbReference type="EMBL" id="JARKNE010000004">
    <property type="protein sequence ID" value="KAK5835865.1"/>
    <property type="molecule type" value="Genomic_DNA"/>
</dbReference>
<protein>
    <submittedName>
        <fullName evidence="1">Uncharacterized protein</fullName>
    </submittedName>
</protein>
<comment type="caution">
    <text evidence="1">The sequence shown here is derived from an EMBL/GenBank/DDBJ whole genome shotgun (WGS) entry which is preliminary data.</text>
</comment>
<reference evidence="1 2" key="1">
    <citation type="submission" date="2023-03" db="EMBL/GenBank/DDBJ databases">
        <title>WGS of Gossypium arboreum.</title>
        <authorList>
            <person name="Yu D."/>
        </authorList>
    </citation>
    <scope>NUCLEOTIDE SEQUENCE [LARGE SCALE GENOMIC DNA]</scope>
    <source>
        <tissue evidence="1">Leaf</tissue>
    </source>
</reference>
<sequence length="70" mass="8309">MLCRGLKVWVGYLKRVKGGRLRRLRDRVITLNEGDRDEENLSNLLDTKLEKNLKLIRRSSSRNRELMRIG</sequence>